<dbReference type="Proteomes" id="UP001140234">
    <property type="component" value="Unassembled WGS sequence"/>
</dbReference>
<name>A0ACC1K039_9FUNG</name>
<gene>
    <name evidence="1" type="ORF">IWQ57_002516</name>
</gene>
<sequence>MAQRPRDGSRSQPARGPADADGRADFIYVGTALPSPQEQRRAEARRRRGGLDGRPSDHPRDAFKGGFSAGYFGTAGSKGGWQPAAAFASSRGSRQQAPQMRPEDFMDAEDLADRRAAQPVAVSSAFGGADRPPSIGGDGAGYAGVVGAVAEVLGAELRRVCAHSSRAGDRLMAAMGWRPGQGIGPLSRGAARPAGGALGTAQLLPPRPAPVSPAVPKLGRHGVGYGVDMGALPADADEPDDGPALPLFGALFRRKRASPADGAGPAARTTPERAQKKKKRLADTQRLSFGAADDDDSDDDGSAHAGAARPASKGAVPPRSQLHRLAMSAAAEAPARQPSATARMRCHDSRPPLPGFVLLAPVEPASHASAGLSVPSTFTGVRRRPASRWDAVPASGSQSRLAAHGTSGAGSGGPALVTANDRAQLGVMDAPQKQPAPPAPHAAVDPKAAQAALGGFMPYATDAAKQARYRAYLEQCAARGSVDAAASASEADEFSQMARMFKPNAAMLSRFAAAGAAPDTDGSGSSAGQRHSGPHTKNVLRTVREWAPHPLLCKRMGVAAPANAVPLKKEPAQEPDRPRRMRAADFIQLDTTAGTTPLVMAGEIHDEAPAAKRPDLALFRSIFGDDD</sequence>
<dbReference type="EMBL" id="JANBUJ010000669">
    <property type="protein sequence ID" value="KAJ2770747.1"/>
    <property type="molecule type" value="Genomic_DNA"/>
</dbReference>
<keyword evidence="2" id="KW-1185">Reference proteome</keyword>
<organism evidence="1 2">
    <name type="scientific">Coemansia nantahalensis</name>
    <dbReference type="NCBI Taxonomy" id="2789366"/>
    <lineage>
        <taxon>Eukaryota</taxon>
        <taxon>Fungi</taxon>
        <taxon>Fungi incertae sedis</taxon>
        <taxon>Zoopagomycota</taxon>
        <taxon>Kickxellomycotina</taxon>
        <taxon>Kickxellomycetes</taxon>
        <taxon>Kickxellales</taxon>
        <taxon>Kickxellaceae</taxon>
        <taxon>Coemansia</taxon>
    </lineage>
</organism>
<protein>
    <submittedName>
        <fullName evidence="1">Uncharacterized protein</fullName>
    </submittedName>
</protein>
<reference evidence="1" key="1">
    <citation type="submission" date="2022-07" db="EMBL/GenBank/DDBJ databases">
        <title>Phylogenomic reconstructions and comparative analyses of Kickxellomycotina fungi.</title>
        <authorList>
            <person name="Reynolds N.K."/>
            <person name="Stajich J.E."/>
            <person name="Barry K."/>
            <person name="Grigoriev I.V."/>
            <person name="Crous P."/>
            <person name="Smith M.E."/>
        </authorList>
    </citation>
    <scope>NUCLEOTIDE SEQUENCE</scope>
    <source>
        <strain evidence="1">CBS 109366</strain>
    </source>
</reference>
<evidence type="ECO:0000313" key="2">
    <source>
        <dbReference type="Proteomes" id="UP001140234"/>
    </source>
</evidence>
<accession>A0ACC1K039</accession>
<proteinExistence type="predicted"/>
<comment type="caution">
    <text evidence="1">The sequence shown here is derived from an EMBL/GenBank/DDBJ whole genome shotgun (WGS) entry which is preliminary data.</text>
</comment>
<evidence type="ECO:0000313" key="1">
    <source>
        <dbReference type="EMBL" id="KAJ2770747.1"/>
    </source>
</evidence>